<dbReference type="PANTHER" id="PTHR24252:SF7">
    <property type="entry name" value="HYALIN"/>
    <property type="match status" value="1"/>
</dbReference>
<dbReference type="InterPro" id="IPR009003">
    <property type="entry name" value="Peptidase_S1_PA"/>
</dbReference>
<dbReference type="GO" id="GO:0005576">
    <property type="term" value="C:extracellular region"/>
    <property type="evidence" value="ECO:0007669"/>
    <property type="project" value="UniProtKB-SubCell"/>
</dbReference>
<evidence type="ECO:0000313" key="8">
    <source>
        <dbReference type="EMBL" id="CAD7244203.1"/>
    </source>
</evidence>
<gene>
    <name evidence="8" type="ORF">DSTB1V02_LOCUS4103</name>
</gene>
<sequence length="221" mass="25022">MVEAGVFPDMQERKDKREKEKPSRVPPLIQKLLEYDAIITKKLSIHASRSSAISANRDFWKAVEAQCPGYFRPIGTEQKRYIRRTYLHPQLRVYSTYAINDIGIVKFDRPLDLGSRIQLARVASPDTDIDVAGWGVMGRSSSNHLMETSVHIEDDAICSWFWGNKFIRNKMLCTSDDSKRKDACSGDSGAPLMCKGAQDRDWYVTGLVSFGLQCKADEQVP</sequence>
<evidence type="ECO:0000256" key="4">
    <source>
        <dbReference type="ARBA" id="ARBA00023157"/>
    </source>
</evidence>
<keyword evidence="2" id="KW-0964">Secreted</keyword>
<name>A0A7R8XBI8_9CRUS</name>
<dbReference type="SUPFAM" id="SSF50494">
    <property type="entry name" value="Trypsin-like serine proteases"/>
    <property type="match status" value="1"/>
</dbReference>
<dbReference type="InterPro" id="IPR001254">
    <property type="entry name" value="Trypsin_dom"/>
</dbReference>
<keyword evidence="5" id="KW-0325">Glycoprotein</keyword>
<evidence type="ECO:0000256" key="6">
    <source>
        <dbReference type="SAM" id="MobiDB-lite"/>
    </source>
</evidence>
<dbReference type="FunFam" id="2.40.10.10:FF:000054">
    <property type="entry name" value="Complement C1r subcomponent"/>
    <property type="match status" value="1"/>
</dbReference>
<dbReference type="PROSITE" id="PS50240">
    <property type="entry name" value="TRYPSIN_DOM"/>
    <property type="match status" value="1"/>
</dbReference>
<keyword evidence="3" id="KW-0732">Signal</keyword>
<dbReference type="AlphaFoldDB" id="A0A7R8XBI8"/>
<dbReference type="Pfam" id="PF00089">
    <property type="entry name" value="Trypsin"/>
    <property type="match status" value="1"/>
</dbReference>
<evidence type="ECO:0000313" key="9">
    <source>
        <dbReference type="Proteomes" id="UP000677054"/>
    </source>
</evidence>
<keyword evidence="9" id="KW-1185">Reference proteome</keyword>
<proteinExistence type="predicted"/>
<evidence type="ECO:0000256" key="2">
    <source>
        <dbReference type="ARBA" id="ARBA00022525"/>
    </source>
</evidence>
<reference evidence="8" key="1">
    <citation type="submission" date="2020-11" db="EMBL/GenBank/DDBJ databases">
        <authorList>
            <person name="Tran Van P."/>
        </authorList>
    </citation>
    <scope>NUCLEOTIDE SEQUENCE</scope>
</reference>
<dbReference type="OrthoDB" id="10061449at2759"/>
<feature type="region of interest" description="Disordered" evidence="6">
    <location>
        <begin position="1"/>
        <end position="24"/>
    </location>
</feature>
<dbReference type="EMBL" id="CAJPEV010000583">
    <property type="protein sequence ID" value="CAG0886672.1"/>
    <property type="molecule type" value="Genomic_DNA"/>
</dbReference>
<keyword evidence="4" id="KW-1015">Disulfide bond</keyword>
<dbReference type="PANTHER" id="PTHR24252">
    <property type="entry name" value="ACROSIN-RELATED"/>
    <property type="match status" value="1"/>
</dbReference>
<organism evidence="8">
    <name type="scientific">Darwinula stevensoni</name>
    <dbReference type="NCBI Taxonomy" id="69355"/>
    <lineage>
        <taxon>Eukaryota</taxon>
        <taxon>Metazoa</taxon>
        <taxon>Ecdysozoa</taxon>
        <taxon>Arthropoda</taxon>
        <taxon>Crustacea</taxon>
        <taxon>Oligostraca</taxon>
        <taxon>Ostracoda</taxon>
        <taxon>Podocopa</taxon>
        <taxon>Podocopida</taxon>
        <taxon>Darwinulocopina</taxon>
        <taxon>Darwinuloidea</taxon>
        <taxon>Darwinulidae</taxon>
        <taxon>Darwinula</taxon>
    </lineage>
</organism>
<evidence type="ECO:0000256" key="3">
    <source>
        <dbReference type="ARBA" id="ARBA00022729"/>
    </source>
</evidence>
<dbReference type="GO" id="GO:0004252">
    <property type="term" value="F:serine-type endopeptidase activity"/>
    <property type="evidence" value="ECO:0007669"/>
    <property type="project" value="InterPro"/>
</dbReference>
<dbReference type="InterPro" id="IPR043504">
    <property type="entry name" value="Peptidase_S1_PA_chymotrypsin"/>
</dbReference>
<evidence type="ECO:0000259" key="7">
    <source>
        <dbReference type="PROSITE" id="PS50240"/>
    </source>
</evidence>
<comment type="subcellular location">
    <subcellularLocation>
        <location evidence="1">Secreted</location>
    </subcellularLocation>
</comment>
<dbReference type="SMART" id="SM00020">
    <property type="entry name" value="Tryp_SPc"/>
    <property type="match status" value="1"/>
</dbReference>
<feature type="compositionally biased region" description="Basic and acidic residues" evidence="6">
    <location>
        <begin position="10"/>
        <end position="23"/>
    </location>
</feature>
<dbReference type="Gene3D" id="2.40.10.10">
    <property type="entry name" value="Trypsin-like serine proteases"/>
    <property type="match status" value="1"/>
</dbReference>
<evidence type="ECO:0000256" key="5">
    <source>
        <dbReference type="ARBA" id="ARBA00023180"/>
    </source>
</evidence>
<feature type="domain" description="Peptidase S1" evidence="7">
    <location>
        <begin position="60"/>
        <end position="214"/>
    </location>
</feature>
<dbReference type="Proteomes" id="UP000677054">
    <property type="component" value="Unassembled WGS sequence"/>
</dbReference>
<dbReference type="GO" id="GO:0006508">
    <property type="term" value="P:proteolysis"/>
    <property type="evidence" value="ECO:0007669"/>
    <property type="project" value="InterPro"/>
</dbReference>
<evidence type="ECO:0000256" key="1">
    <source>
        <dbReference type="ARBA" id="ARBA00004613"/>
    </source>
</evidence>
<dbReference type="EMBL" id="LR900100">
    <property type="protein sequence ID" value="CAD7244203.1"/>
    <property type="molecule type" value="Genomic_DNA"/>
</dbReference>
<protein>
    <recommendedName>
        <fullName evidence="7">Peptidase S1 domain-containing protein</fullName>
    </recommendedName>
</protein>
<accession>A0A7R8XBI8</accession>